<keyword evidence="3" id="KW-1003">Cell membrane</keyword>
<dbReference type="GO" id="GO:0010438">
    <property type="term" value="P:cellular response to sulfur starvation"/>
    <property type="evidence" value="ECO:0007669"/>
    <property type="project" value="TreeGrafter"/>
</dbReference>
<keyword evidence="11" id="KW-1185">Reference proteome</keyword>
<comment type="subcellular location">
    <subcellularLocation>
        <location evidence="1 7">Cell membrane</location>
        <topology evidence="1 7">Multi-pass membrane protein</topology>
    </subcellularLocation>
</comment>
<dbReference type="SUPFAM" id="SSF161098">
    <property type="entry name" value="MetI-like"/>
    <property type="match status" value="1"/>
</dbReference>
<feature type="transmembrane region" description="Helical" evidence="7">
    <location>
        <begin position="37"/>
        <end position="56"/>
    </location>
</feature>
<evidence type="ECO:0000256" key="8">
    <source>
        <dbReference type="SAM" id="MobiDB-lite"/>
    </source>
</evidence>
<evidence type="ECO:0000256" key="5">
    <source>
        <dbReference type="ARBA" id="ARBA00022989"/>
    </source>
</evidence>
<keyword evidence="2 7" id="KW-0813">Transport</keyword>
<dbReference type="Gene3D" id="1.10.3720.10">
    <property type="entry name" value="MetI-like"/>
    <property type="match status" value="1"/>
</dbReference>
<feature type="transmembrane region" description="Helical" evidence="7">
    <location>
        <begin position="198"/>
        <end position="229"/>
    </location>
</feature>
<proteinExistence type="inferred from homology"/>
<feature type="transmembrane region" description="Helical" evidence="7">
    <location>
        <begin position="249"/>
        <end position="271"/>
    </location>
</feature>
<evidence type="ECO:0000256" key="2">
    <source>
        <dbReference type="ARBA" id="ARBA00022448"/>
    </source>
</evidence>
<evidence type="ECO:0000313" key="11">
    <source>
        <dbReference type="Proteomes" id="UP000280726"/>
    </source>
</evidence>
<dbReference type="PANTHER" id="PTHR30151">
    <property type="entry name" value="ALKANE SULFONATE ABC TRANSPORTER-RELATED, MEMBRANE SUBUNIT"/>
    <property type="match status" value="1"/>
</dbReference>
<dbReference type="Proteomes" id="UP000280726">
    <property type="component" value="Unassembled WGS sequence"/>
</dbReference>
<dbReference type="PROSITE" id="PS50928">
    <property type="entry name" value="ABC_TM1"/>
    <property type="match status" value="1"/>
</dbReference>
<dbReference type="FunFam" id="1.10.3720.10:FF:000003">
    <property type="entry name" value="Aliphatic sulfonate ABC transporter permease"/>
    <property type="match status" value="1"/>
</dbReference>
<evidence type="ECO:0000256" key="3">
    <source>
        <dbReference type="ARBA" id="ARBA00022475"/>
    </source>
</evidence>
<organism evidence="10 11">
    <name type="scientific">Georgenia muralis</name>
    <dbReference type="NCBI Taxonomy" id="154117"/>
    <lineage>
        <taxon>Bacteria</taxon>
        <taxon>Bacillati</taxon>
        <taxon>Actinomycetota</taxon>
        <taxon>Actinomycetes</taxon>
        <taxon>Micrococcales</taxon>
        <taxon>Bogoriellaceae</taxon>
        <taxon>Georgenia</taxon>
    </lineage>
</organism>
<comment type="similarity">
    <text evidence="7">Belongs to the binding-protein-dependent transport system permease family.</text>
</comment>
<evidence type="ECO:0000256" key="7">
    <source>
        <dbReference type="RuleBase" id="RU363032"/>
    </source>
</evidence>
<dbReference type="RefSeq" id="WP_246006215.1">
    <property type="nucleotide sequence ID" value="NZ_RKRA01000001.1"/>
</dbReference>
<feature type="transmembrane region" description="Helical" evidence="7">
    <location>
        <begin position="131"/>
        <end position="152"/>
    </location>
</feature>
<evidence type="ECO:0000259" key="9">
    <source>
        <dbReference type="PROSITE" id="PS50928"/>
    </source>
</evidence>
<protein>
    <submittedName>
        <fullName evidence="10">NitT/TauT family transport system permease protein</fullName>
    </submittedName>
</protein>
<comment type="caution">
    <text evidence="10">The sequence shown here is derived from an EMBL/GenBank/DDBJ whole genome shotgun (WGS) entry which is preliminary data.</text>
</comment>
<keyword evidence="4 7" id="KW-0812">Transmembrane</keyword>
<feature type="domain" description="ABC transmembrane type-1" evidence="9">
    <location>
        <begin position="92"/>
        <end position="272"/>
    </location>
</feature>
<feature type="transmembrane region" description="Helical" evidence="7">
    <location>
        <begin position="96"/>
        <end position="119"/>
    </location>
</feature>
<dbReference type="InterPro" id="IPR035906">
    <property type="entry name" value="MetI-like_sf"/>
</dbReference>
<dbReference type="PANTHER" id="PTHR30151:SF25">
    <property type="entry name" value="TAURINE TRANSPORT SYSTEM PERMEASE PROTEIN TAUC"/>
    <property type="match status" value="1"/>
</dbReference>
<keyword evidence="6 7" id="KW-0472">Membrane</keyword>
<evidence type="ECO:0000313" key="10">
    <source>
        <dbReference type="EMBL" id="RPF29081.1"/>
    </source>
</evidence>
<gene>
    <name evidence="10" type="ORF">EDD32_3640</name>
</gene>
<evidence type="ECO:0000256" key="1">
    <source>
        <dbReference type="ARBA" id="ARBA00004651"/>
    </source>
</evidence>
<sequence length="297" mass="31112">MSAQIPTAPPSGAPTRSAPPDARTDVLRARSRGARSGRLGATLAGFATLMVLWWALTHPAVVDDPILRAVAPQHALPAVAGLFARGVLVPDALASLYRLLSGLLVAAVVGIPVGLLVGLNRRLEQATHSPFQFLRMISPLSWTPLAVAVFGIGHEPVVFLVAAAAVWPIVMNTVAGVRAMDPGHVLVARSMGATHREILLAVVLPSIRPALLTGFRVALGTAWIVLVPAEMLGVRSGLGYQVLNARDQLAYDQVMAVIVVIGALGFLLDTLSRRLLERRRAAPAARATRAPAGAAVG</sequence>
<dbReference type="GO" id="GO:0042918">
    <property type="term" value="P:alkanesulfonate transmembrane transport"/>
    <property type="evidence" value="ECO:0007669"/>
    <property type="project" value="UniProtKB-ARBA"/>
</dbReference>
<accession>A0A3N5ABQ7</accession>
<dbReference type="InterPro" id="IPR000515">
    <property type="entry name" value="MetI-like"/>
</dbReference>
<dbReference type="EMBL" id="RKRA01000001">
    <property type="protein sequence ID" value="RPF29081.1"/>
    <property type="molecule type" value="Genomic_DNA"/>
</dbReference>
<dbReference type="GO" id="GO:0005886">
    <property type="term" value="C:plasma membrane"/>
    <property type="evidence" value="ECO:0007669"/>
    <property type="project" value="UniProtKB-SubCell"/>
</dbReference>
<evidence type="ECO:0000256" key="6">
    <source>
        <dbReference type="ARBA" id="ARBA00023136"/>
    </source>
</evidence>
<dbReference type="Pfam" id="PF00528">
    <property type="entry name" value="BPD_transp_1"/>
    <property type="match status" value="1"/>
</dbReference>
<name>A0A3N5ABQ7_9MICO</name>
<keyword evidence="5 7" id="KW-1133">Transmembrane helix</keyword>
<feature type="region of interest" description="Disordered" evidence="8">
    <location>
        <begin position="1"/>
        <end position="22"/>
    </location>
</feature>
<dbReference type="CDD" id="cd06261">
    <property type="entry name" value="TM_PBP2"/>
    <property type="match status" value="1"/>
</dbReference>
<feature type="transmembrane region" description="Helical" evidence="7">
    <location>
        <begin position="158"/>
        <end position="177"/>
    </location>
</feature>
<dbReference type="AlphaFoldDB" id="A0A3N5ABQ7"/>
<reference evidence="10 11" key="1">
    <citation type="submission" date="2018-11" db="EMBL/GenBank/DDBJ databases">
        <title>Sequencing the genomes of 1000 actinobacteria strains.</title>
        <authorList>
            <person name="Klenk H.-P."/>
        </authorList>
    </citation>
    <scope>NUCLEOTIDE SEQUENCE [LARGE SCALE GENOMIC DNA]</scope>
    <source>
        <strain evidence="10 11">DSM 14418</strain>
    </source>
</reference>
<evidence type="ECO:0000256" key="4">
    <source>
        <dbReference type="ARBA" id="ARBA00022692"/>
    </source>
</evidence>